<dbReference type="OrthoDB" id="9950135at2759"/>
<dbReference type="PANTHER" id="PTHR33064">
    <property type="entry name" value="POL PROTEIN"/>
    <property type="match status" value="1"/>
</dbReference>
<dbReference type="EMBL" id="SWJQ01003546">
    <property type="protein sequence ID" value="TRZ05729.1"/>
    <property type="molecule type" value="Genomic_DNA"/>
</dbReference>
<name>A0A8K1D4L3_9PASS</name>
<protein>
    <submittedName>
        <fullName evidence="1">Uncharacterized protein</fullName>
    </submittedName>
</protein>
<dbReference type="PANTHER" id="PTHR33064:SF29">
    <property type="entry name" value="PEPTIDASE A2 DOMAIN-CONTAINING PROTEIN-RELATED"/>
    <property type="match status" value="1"/>
</dbReference>
<reference evidence="1" key="1">
    <citation type="submission" date="2019-04" db="EMBL/GenBank/DDBJ databases">
        <title>Genome assembly of Zosterops borbonicus 15179.</title>
        <authorList>
            <person name="Leroy T."/>
            <person name="Anselmetti Y."/>
            <person name="Tilak M.-K."/>
            <person name="Nabholz B."/>
        </authorList>
    </citation>
    <scope>NUCLEOTIDE SEQUENCE</scope>
    <source>
        <strain evidence="1">HGM_15179</strain>
        <tissue evidence="1">Muscle</tissue>
    </source>
</reference>
<sequence>MGAEPVPIAGVTGGSQDLTLVEADMSLTGKEWKKHPIMTGREVLCILGIDFLRSDYFKDPKELRWAFGIPAVETEGIKQLNTLPGLSENPSAVGLLRVEEKQVPTATSTVQHWQYQTNTDAVIPIPKMIRERESQEVVSKTHSPLNSLIWPVRKSEGKWRLTVDYHELNEVTPSLSAAVPDILELHYDLESKGWKHIPTVCHGLIQTALEKGEGPEHLQYIDNIIVWGYTATEVFEKGEEIIQILLKAGFAIKKSKLKGPA</sequence>
<keyword evidence="2" id="KW-1185">Reference proteome</keyword>
<evidence type="ECO:0000313" key="2">
    <source>
        <dbReference type="Proteomes" id="UP000796761"/>
    </source>
</evidence>
<dbReference type="InterPro" id="IPR043502">
    <property type="entry name" value="DNA/RNA_pol_sf"/>
</dbReference>
<dbReference type="InterPro" id="IPR051320">
    <property type="entry name" value="Viral_Replic_Matur_Polypro"/>
</dbReference>
<dbReference type="Proteomes" id="UP000796761">
    <property type="component" value="Unassembled WGS sequence"/>
</dbReference>
<proteinExistence type="predicted"/>
<gene>
    <name evidence="1" type="ORF">HGM15179_021378</name>
</gene>
<organism evidence="1 2">
    <name type="scientific">Zosterops borbonicus</name>
    <dbReference type="NCBI Taxonomy" id="364589"/>
    <lineage>
        <taxon>Eukaryota</taxon>
        <taxon>Metazoa</taxon>
        <taxon>Chordata</taxon>
        <taxon>Craniata</taxon>
        <taxon>Vertebrata</taxon>
        <taxon>Euteleostomi</taxon>
        <taxon>Archelosauria</taxon>
        <taxon>Archosauria</taxon>
        <taxon>Dinosauria</taxon>
        <taxon>Saurischia</taxon>
        <taxon>Theropoda</taxon>
        <taxon>Coelurosauria</taxon>
        <taxon>Aves</taxon>
        <taxon>Neognathae</taxon>
        <taxon>Neoaves</taxon>
        <taxon>Telluraves</taxon>
        <taxon>Australaves</taxon>
        <taxon>Passeriformes</taxon>
        <taxon>Sylvioidea</taxon>
        <taxon>Zosteropidae</taxon>
        <taxon>Zosterops</taxon>
    </lineage>
</organism>
<accession>A0A8K1D4L3</accession>
<dbReference type="AlphaFoldDB" id="A0A8K1D4L3"/>
<dbReference type="SUPFAM" id="SSF56672">
    <property type="entry name" value="DNA/RNA polymerases"/>
    <property type="match status" value="1"/>
</dbReference>
<evidence type="ECO:0000313" key="1">
    <source>
        <dbReference type="EMBL" id="TRZ05729.1"/>
    </source>
</evidence>
<dbReference type="Gene3D" id="3.10.10.10">
    <property type="entry name" value="HIV Type 1 Reverse Transcriptase, subunit A, domain 1"/>
    <property type="match status" value="1"/>
</dbReference>
<comment type="caution">
    <text evidence="1">The sequence shown here is derived from an EMBL/GenBank/DDBJ whole genome shotgun (WGS) entry which is preliminary data.</text>
</comment>